<gene>
    <name evidence="1" type="ORF">S01H1_59127</name>
</gene>
<dbReference type="AlphaFoldDB" id="X0XJE8"/>
<evidence type="ECO:0000313" key="1">
    <source>
        <dbReference type="EMBL" id="GAG25091.1"/>
    </source>
</evidence>
<dbReference type="EMBL" id="BARS01038654">
    <property type="protein sequence ID" value="GAG25091.1"/>
    <property type="molecule type" value="Genomic_DNA"/>
</dbReference>
<name>X0XJE8_9ZZZZ</name>
<accession>X0XJE8</accession>
<protein>
    <submittedName>
        <fullName evidence="1">Uncharacterized protein</fullName>
    </submittedName>
</protein>
<proteinExistence type="predicted"/>
<sequence>KKEAQTIELVYGKTYAANMGTSKDTILSEHYCNLDRVITLAIPWILETVGYKIVMMKQD</sequence>
<organism evidence="1">
    <name type="scientific">marine sediment metagenome</name>
    <dbReference type="NCBI Taxonomy" id="412755"/>
    <lineage>
        <taxon>unclassified sequences</taxon>
        <taxon>metagenomes</taxon>
        <taxon>ecological metagenomes</taxon>
    </lineage>
</organism>
<reference evidence="1" key="1">
    <citation type="journal article" date="2014" name="Front. Microbiol.">
        <title>High frequency of phylogenetically diverse reductive dehalogenase-homologous genes in deep subseafloor sedimentary metagenomes.</title>
        <authorList>
            <person name="Kawai M."/>
            <person name="Futagami T."/>
            <person name="Toyoda A."/>
            <person name="Takaki Y."/>
            <person name="Nishi S."/>
            <person name="Hori S."/>
            <person name="Arai W."/>
            <person name="Tsubouchi T."/>
            <person name="Morono Y."/>
            <person name="Uchiyama I."/>
            <person name="Ito T."/>
            <person name="Fujiyama A."/>
            <person name="Inagaki F."/>
            <person name="Takami H."/>
        </authorList>
    </citation>
    <scope>NUCLEOTIDE SEQUENCE</scope>
    <source>
        <strain evidence="1">Expedition CK06-06</strain>
    </source>
</reference>
<comment type="caution">
    <text evidence="1">The sequence shown here is derived from an EMBL/GenBank/DDBJ whole genome shotgun (WGS) entry which is preliminary data.</text>
</comment>
<feature type="non-terminal residue" evidence="1">
    <location>
        <position position="1"/>
    </location>
</feature>